<accession>A0A9W8NFE4</accession>
<evidence type="ECO:0000256" key="1">
    <source>
        <dbReference type="ARBA" id="ARBA00004123"/>
    </source>
</evidence>
<evidence type="ECO:0000259" key="6">
    <source>
        <dbReference type="PROSITE" id="PS50048"/>
    </source>
</evidence>
<feature type="region of interest" description="Disordered" evidence="5">
    <location>
        <begin position="287"/>
        <end position="433"/>
    </location>
</feature>
<dbReference type="GO" id="GO:0000981">
    <property type="term" value="F:DNA-binding transcription factor activity, RNA polymerase II-specific"/>
    <property type="evidence" value="ECO:0007669"/>
    <property type="project" value="InterPro"/>
</dbReference>
<keyword evidence="2" id="KW-0479">Metal-binding</keyword>
<dbReference type="PANTHER" id="PTHR46910">
    <property type="entry name" value="TRANSCRIPTION FACTOR PDR1"/>
    <property type="match status" value="1"/>
</dbReference>
<dbReference type="SUPFAM" id="SSF57701">
    <property type="entry name" value="Zn2/Cys6 DNA-binding domain"/>
    <property type="match status" value="1"/>
</dbReference>
<feature type="compositionally biased region" description="Low complexity" evidence="5">
    <location>
        <begin position="392"/>
        <end position="403"/>
    </location>
</feature>
<keyword evidence="3" id="KW-0238">DNA-binding</keyword>
<sequence>MAGDYRGEGHLPRRDQLDDSPYPPLLGGQDQHARAIAHHVRPQMASSAVTLPSIHDRPEMYPPPTSRPWDARLDQRDPRASAYGPSPNSGSPYAPPPGGVPAHGGYSPANSGNPYAPPGSSHQPYLPPVHAQNPDSRAHSYYPAQNPGPFSGPPNVYDYAYRQDRGPPGPYTPEYGRGPAPPGSYPPEFARAAPPSAVISHGQSAPRQRTSIACKYCRRRKIRCSGYANSPGGKCTNCIKMNQECVFQPVSSTSSTAFVPVSALPNGVVPPGMPLFGAYGQPLATGGPSNYPPTGANYQATTPHYEQPLPSPTGSNNSYWEENRAEGTRRRHRLSDEHGVRLPPPIGFPDDNTRRRSPSSTSPNRLQLLQPSHPQPIPHQGFDNRTPPPKSSPSGAAASSAPGNSVMNLENIMSSNRNEDDRKMVGRLNFRAK</sequence>
<evidence type="ECO:0000256" key="5">
    <source>
        <dbReference type="SAM" id="MobiDB-lite"/>
    </source>
</evidence>
<dbReference type="Proteomes" id="UP001148614">
    <property type="component" value="Unassembled WGS sequence"/>
</dbReference>
<dbReference type="SMART" id="SM00066">
    <property type="entry name" value="GAL4"/>
    <property type="match status" value="1"/>
</dbReference>
<evidence type="ECO:0000313" key="7">
    <source>
        <dbReference type="EMBL" id="KAJ3572566.1"/>
    </source>
</evidence>
<dbReference type="PROSITE" id="PS00463">
    <property type="entry name" value="ZN2_CY6_FUNGAL_1"/>
    <property type="match status" value="1"/>
</dbReference>
<dbReference type="EMBL" id="JANPWZ010000755">
    <property type="protein sequence ID" value="KAJ3572566.1"/>
    <property type="molecule type" value="Genomic_DNA"/>
</dbReference>
<dbReference type="PANTHER" id="PTHR46910:SF3">
    <property type="entry name" value="HALOTOLERANCE PROTEIN 9-RELATED"/>
    <property type="match status" value="1"/>
</dbReference>
<proteinExistence type="predicted"/>
<dbReference type="CDD" id="cd00067">
    <property type="entry name" value="GAL4"/>
    <property type="match status" value="1"/>
</dbReference>
<dbReference type="Gene3D" id="4.10.240.10">
    <property type="entry name" value="Zn(2)-C6 fungal-type DNA-binding domain"/>
    <property type="match status" value="1"/>
</dbReference>
<dbReference type="PROSITE" id="PS50048">
    <property type="entry name" value="ZN2_CY6_FUNGAL_2"/>
    <property type="match status" value="1"/>
</dbReference>
<feature type="compositionally biased region" description="Basic and acidic residues" evidence="5">
    <location>
        <begin position="69"/>
        <end position="79"/>
    </location>
</feature>
<feature type="region of interest" description="Disordered" evidence="5">
    <location>
        <begin position="1"/>
        <end position="182"/>
    </location>
</feature>
<evidence type="ECO:0000256" key="4">
    <source>
        <dbReference type="ARBA" id="ARBA00023242"/>
    </source>
</evidence>
<dbReference type="InterPro" id="IPR001138">
    <property type="entry name" value="Zn2Cys6_DnaBD"/>
</dbReference>
<gene>
    <name evidence="7" type="ORF">NPX13_g5008</name>
</gene>
<dbReference type="Pfam" id="PF00172">
    <property type="entry name" value="Zn_clus"/>
    <property type="match status" value="1"/>
</dbReference>
<dbReference type="AlphaFoldDB" id="A0A9W8NFE4"/>
<feature type="compositionally biased region" description="Basic and acidic residues" evidence="5">
    <location>
        <begin position="321"/>
        <end position="340"/>
    </location>
</feature>
<evidence type="ECO:0000256" key="3">
    <source>
        <dbReference type="ARBA" id="ARBA00023125"/>
    </source>
</evidence>
<protein>
    <recommendedName>
        <fullName evidence="6">Zn(2)-C6 fungal-type domain-containing protein</fullName>
    </recommendedName>
</protein>
<comment type="caution">
    <text evidence="7">The sequence shown here is derived from an EMBL/GenBank/DDBJ whole genome shotgun (WGS) entry which is preliminary data.</text>
</comment>
<dbReference type="GO" id="GO:0008270">
    <property type="term" value="F:zinc ion binding"/>
    <property type="evidence" value="ECO:0007669"/>
    <property type="project" value="InterPro"/>
</dbReference>
<reference evidence="7" key="1">
    <citation type="submission" date="2022-07" db="EMBL/GenBank/DDBJ databases">
        <title>Genome Sequence of Xylaria arbuscula.</title>
        <authorList>
            <person name="Buettner E."/>
        </authorList>
    </citation>
    <scope>NUCLEOTIDE SEQUENCE</scope>
    <source>
        <strain evidence="7">VT107</strain>
    </source>
</reference>
<evidence type="ECO:0000256" key="2">
    <source>
        <dbReference type="ARBA" id="ARBA00022723"/>
    </source>
</evidence>
<organism evidence="7 8">
    <name type="scientific">Xylaria arbuscula</name>
    <dbReference type="NCBI Taxonomy" id="114810"/>
    <lineage>
        <taxon>Eukaryota</taxon>
        <taxon>Fungi</taxon>
        <taxon>Dikarya</taxon>
        <taxon>Ascomycota</taxon>
        <taxon>Pezizomycotina</taxon>
        <taxon>Sordariomycetes</taxon>
        <taxon>Xylariomycetidae</taxon>
        <taxon>Xylariales</taxon>
        <taxon>Xylariaceae</taxon>
        <taxon>Xylaria</taxon>
    </lineage>
</organism>
<comment type="subcellular location">
    <subcellularLocation>
        <location evidence="1">Nucleus</location>
    </subcellularLocation>
</comment>
<keyword evidence="4" id="KW-0539">Nucleus</keyword>
<evidence type="ECO:0000313" key="8">
    <source>
        <dbReference type="Proteomes" id="UP001148614"/>
    </source>
</evidence>
<name>A0A9W8NFE4_9PEZI</name>
<dbReference type="VEuPathDB" id="FungiDB:F4678DRAFT_281472"/>
<keyword evidence="8" id="KW-1185">Reference proteome</keyword>
<dbReference type="GO" id="GO:0003677">
    <property type="term" value="F:DNA binding"/>
    <property type="evidence" value="ECO:0007669"/>
    <property type="project" value="UniProtKB-KW"/>
</dbReference>
<dbReference type="InterPro" id="IPR050987">
    <property type="entry name" value="AtrR-like"/>
</dbReference>
<dbReference type="GO" id="GO:0005634">
    <property type="term" value="C:nucleus"/>
    <property type="evidence" value="ECO:0007669"/>
    <property type="project" value="UniProtKB-SubCell"/>
</dbReference>
<feature type="domain" description="Zn(2)-C6 fungal-type" evidence="6">
    <location>
        <begin position="213"/>
        <end position="247"/>
    </location>
</feature>
<feature type="compositionally biased region" description="Low complexity" evidence="5">
    <location>
        <begin position="80"/>
        <end position="92"/>
    </location>
</feature>
<feature type="compositionally biased region" description="Polar residues" evidence="5">
    <location>
        <begin position="405"/>
        <end position="416"/>
    </location>
</feature>
<dbReference type="InterPro" id="IPR036864">
    <property type="entry name" value="Zn2-C6_fun-type_DNA-bd_sf"/>
</dbReference>
<feature type="compositionally biased region" description="Basic and acidic residues" evidence="5">
    <location>
        <begin position="1"/>
        <end position="17"/>
    </location>
</feature>